<gene>
    <name evidence="4" type="ORF">GJ654_13965</name>
</gene>
<dbReference type="OrthoDB" id="5643626at2"/>
<dbReference type="AlphaFoldDB" id="A0A6N8DNC0"/>
<comment type="caution">
    <text evidence="4">The sequence shown here is derived from an EMBL/GenBank/DDBJ whole genome shotgun (WGS) entry which is preliminary data.</text>
</comment>
<reference evidence="4 5" key="1">
    <citation type="submission" date="2019-11" db="EMBL/GenBank/DDBJ databases">
        <title>Whole-genome sequence of a Rhodoblastus acidophilus DSM 142.</title>
        <authorList>
            <person name="Kyndt J.A."/>
            <person name="Meyer T.E."/>
        </authorList>
    </citation>
    <scope>NUCLEOTIDE SEQUENCE [LARGE SCALE GENOMIC DNA]</scope>
    <source>
        <strain evidence="4 5">DSM 142</strain>
    </source>
</reference>
<keyword evidence="1" id="KW-0732">Signal</keyword>
<feature type="region of interest" description="Disordered" evidence="2">
    <location>
        <begin position="25"/>
        <end position="50"/>
    </location>
</feature>
<dbReference type="Gene3D" id="2.40.160.20">
    <property type="match status" value="1"/>
</dbReference>
<dbReference type="EMBL" id="WNKS01000013">
    <property type="protein sequence ID" value="MTV32092.1"/>
    <property type="molecule type" value="Genomic_DNA"/>
</dbReference>
<sequence>MNPTSISHGAGGRAAFNSGLLPRAMRVGGKAPEGQPRRGGKPDDAGAFSLFSRSGSNRVRKAFLFEALRTMYRNETTFARHDENSRLKLRVKARLSNSCQHLRSSRHAGVRARLRLGSPEQDFVVLTARLPPAVLRRRNFNMGRLKALTFASVLALGAAQAAHAADLLPPPPPIEVPLRGAVEEPSGFYVRVDGGIANTVASNLRSSFSDGSTLSSLGATQNGVSLTDSWLLGIGLGYQVNSWLRFDGTAEYRSAVAFHSASSFKWGQSVDYTQANYNPTGCAATVLDANSNAVPGTVTCGDDYSGLVKTGVFLFNTYFDIGTWRGFTPYVGAGVGMAVYQTSNVKDVTSFPNTSYAAWGYAGNHIAANLAWAVTAGVSYHITPSLLLDANYRYLNMGDFKTGVIACNDGSGCHGEMQTFSVASNDVRLGLRWLALGEPVYEPMVRAKY</sequence>
<evidence type="ECO:0000313" key="5">
    <source>
        <dbReference type="Proteomes" id="UP000439113"/>
    </source>
</evidence>
<evidence type="ECO:0000313" key="4">
    <source>
        <dbReference type="EMBL" id="MTV32092.1"/>
    </source>
</evidence>
<dbReference type="InterPro" id="IPR027385">
    <property type="entry name" value="Beta-barrel_OMP"/>
</dbReference>
<evidence type="ECO:0000259" key="3">
    <source>
        <dbReference type="Pfam" id="PF13505"/>
    </source>
</evidence>
<organism evidence="4 5">
    <name type="scientific">Rhodoblastus acidophilus</name>
    <name type="common">Rhodopseudomonas acidophila</name>
    <dbReference type="NCBI Taxonomy" id="1074"/>
    <lineage>
        <taxon>Bacteria</taxon>
        <taxon>Pseudomonadati</taxon>
        <taxon>Pseudomonadota</taxon>
        <taxon>Alphaproteobacteria</taxon>
        <taxon>Hyphomicrobiales</taxon>
        <taxon>Rhodoblastaceae</taxon>
        <taxon>Rhodoblastus</taxon>
    </lineage>
</organism>
<evidence type="ECO:0000256" key="2">
    <source>
        <dbReference type="SAM" id="MobiDB-lite"/>
    </source>
</evidence>
<feature type="domain" description="Outer membrane protein beta-barrel" evidence="3">
    <location>
        <begin position="152"/>
        <end position="405"/>
    </location>
</feature>
<name>A0A6N8DNC0_RHOAC</name>
<evidence type="ECO:0000256" key="1">
    <source>
        <dbReference type="ARBA" id="ARBA00022729"/>
    </source>
</evidence>
<proteinExistence type="predicted"/>
<dbReference type="InterPro" id="IPR011250">
    <property type="entry name" value="OMP/PagP_B-barrel"/>
</dbReference>
<protein>
    <submittedName>
        <fullName evidence="4">Outer membrane beta-barrel protein</fullName>
    </submittedName>
</protein>
<dbReference type="Proteomes" id="UP000439113">
    <property type="component" value="Unassembled WGS sequence"/>
</dbReference>
<dbReference type="SUPFAM" id="SSF56925">
    <property type="entry name" value="OMPA-like"/>
    <property type="match status" value="1"/>
</dbReference>
<dbReference type="Pfam" id="PF13505">
    <property type="entry name" value="OMP_b-brl"/>
    <property type="match status" value="1"/>
</dbReference>
<accession>A0A6N8DNC0</accession>